<feature type="region of interest" description="Disordered" evidence="5">
    <location>
        <begin position="1070"/>
        <end position="1122"/>
    </location>
</feature>
<keyword evidence="4" id="KW-0539">Nucleus</keyword>
<gene>
    <name evidence="8" type="ORF">BCV69DRAFT_290836</name>
</gene>
<dbReference type="GeneID" id="37015462"/>
<feature type="compositionally biased region" description="Acidic residues" evidence="5">
    <location>
        <begin position="112"/>
        <end position="126"/>
    </location>
</feature>
<dbReference type="InterPro" id="IPR041670">
    <property type="entry name" value="Znf-CCHC_6"/>
</dbReference>
<dbReference type="InterPro" id="IPR022591">
    <property type="entry name" value="TAF1_HAT_dom"/>
</dbReference>
<name>A0A316U2E5_9BASI</name>
<feature type="region of interest" description="Disordered" evidence="5">
    <location>
        <begin position="33"/>
        <end position="205"/>
    </location>
</feature>
<keyword evidence="2" id="KW-0805">Transcription regulation</keyword>
<feature type="domain" description="Zinc knuckle" evidence="7">
    <location>
        <begin position="1029"/>
        <end position="1050"/>
    </location>
</feature>
<evidence type="ECO:0000256" key="2">
    <source>
        <dbReference type="ARBA" id="ARBA00023015"/>
    </source>
</evidence>
<evidence type="ECO:0000256" key="4">
    <source>
        <dbReference type="ARBA" id="ARBA00023242"/>
    </source>
</evidence>
<evidence type="ECO:0000313" key="8">
    <source>
        <dbReference type="EMBL" id="PWN19512.1"/>
    </source>
</evidence>
<dbReference type="Pfam" id="PF12157">
    <property type="entry name" value="DUF3591"/>
    <property type="match status" value="1"/>
</dbReference>
<dbReference type="OrthoDB" id="5752at2759"/>
<evidence type="ECO:0000313" key="9">
    <source>
        <dbReference type="Proteomes" id="UP000245942"/>
    </source>
</evidence>
<dbReference type="GO" id="GO:0051123">
    <property type="term" value="P:RNA polymerase II preinitiation complex assembly"/>
    <property type="evidence" value="ECO:0007669"/>
    <property type="project" value="TreeGrafter"/>
</dbReference>
<dbReference type="InterPro" id="IPR040240">
    <property type="entry name" value="TAF1"/>
</dbReference>
<comment type="subcellular location">
    <subcellularLocation>
        <location evidence="1">Nucleus</location>
    </subcellularLocation>
</comment>
<evidence type="ECO:0000259" key="7">
    <source>
        <dbReference type="Pfam" id="PF15288"/>
    </source>
</evidence>
<accession>A0A316U2E5</accession>
<dbReference type="PANTHER" id="PTHR13900:SF0">
    <property type="entry name" value="TRANSCRIPTION INITIATION FACTOR TFIID SUBUNIT 1"/>
    <property type="match status" value="1"/>
</dbReference>
<sequence length="1122" mass="125708">MEDESGAISQLGSLALGNLLQEIGIDSEAGMDRLGLAPKQPSSSAASALGKDQIYNEKYEDDDDDDLMRMGKEDEEEVRSRQEAQRALQDRYVQRGLASMGGSRATVRGETDDFDDEEEGSDDEDERPYAPRPLSPDVPSYPHQTTHIKAEPVEDDISLFAPPTLSMPGPSSPHRRRQSSTSSRESSPLSLRLPTPPPRRDVKEYWPTFSPTKVLDFTDFFAAPRRKKRRVAQSKPVKLRPTEGRPTPPISTQELALQPLTTAASDEIRYINEIAGDLIEQEEIEARLRAADMDERSQPKVRLPPSALELPELDDWESRIMTDEFFQPPILPSVEHPVNRSLNRDDWTDAIIWSSEDARDPRKIELNTRLILDFNDDEMMIEEVTPENDKQRMASSLLASSAPMLSRRAAENALHLDPLNMSNDGFYELSREQRQRIQRQTLGGLVVQHTKVARKLQLPFYKTRLTKVEARSFHRPALQFPINIPLSFSRVEKAGGATNGSRKKDKKRSKDVDEVIRNTRELTLKEQEEHPPVLSKVGMGSILVNYYRKKDVKDEHIPKADLGEPFILEPNDESPFLKFGSVEPGQVQPTLYNNLVRAPLFRHQPATTDFLLVRSTTKNHVRYYLRDIKNLFVVGQNYPLAMIPGPHARLVTNAIRNRLVMVARRLIEQSKGSRIKIHRIMKYFPDQSELQMRQRLKEFMEYARKAGDPNQGFWRLRQGVSLPTDLEFEKLIPPEHICLSEAMQAGQRQLLDAGYTRAAEGMDDDDDPTGGKSGEGGLDTEQLLAPWITSKNFLMATQGKAMLRLHGEGDPTGRGEGFSFVRVSMKDVFYKAGDDTDEARLAVQLEEEKRSGHKYNVARQQQIYREEIERIWNAQKTALSNPVPPELTYEEANPAPTPEPEEEEADEEDAEEGRTDKKKHVEEGKVLRIKRQVNGRWQTEIVRDHKVIQSYIASRQRIADEETTTESLVPTGDAALDASRRKRLEEEIASRKRNQERRLARHHAKAVAEGKALPGAYKKLMADKPTTSRKCGRCGQVGHMNSNRSCPLYGQVPGSGSTGVGSAGAGMPTTAGGGPLGIRPALGSHDSGTFNPAAAGGAGGSIPSTPGGAGGKLKVKLKRRDD</sequence>
<feature type="compositionally biased region" description="Low complexity" evidence="5">
    <location>
        <begin position="179"/>
        <end position="193"/>
    </location>
</feature>
<dbReference type="EMBL" id="KZ819331">
    <property type="protein sequence ID" value="PWN19512.1"/>
    <property type="molecule type" value="Genomic_DNA"/>
</dbReference>
<dbReference type="Pfam" id="PF15288">
    <property type="entry name" value="zf-CCHC_6"/>
    <property type="match status" value="1"/>
</dbReference>
<dbReference type="PANTHER" id="PTHR13900">
    <property type="entry name" value="TRANSCRIPTION INITIATION FACTOR TFIID"/>
    <property type="match status" value="1"/>
</dbReference>
<evidence type="ECO:0000256" key="5">
    <source>
        <dbReference type="SAM" id="MobiDB-lite"/>
    </source>
</evidence>
<evidence type="ECO:0000256" key="1">
    <source>
        <dbReference type="ARBA" id="ARBA00004123"/>
    </source>
</evidence>
<feature type="region of interest" description="Disordered" evidence="5">
    <location>
        <begin position="494"/>
        <end position="513"/>
    </location>
</feature>
<dbReference type="Proteomes" id="UP000245942">
    <property type="component" value="Unassembled WGS sequence"/>
</dbReference>
<dbReference type="AlphaFoldDB" id="A0A316U2E5"/>
<evidence type="ECO:0008006" key="10">
    <source>
        <dbReference type="Google" id="ProtNLM"/>
    </source>
</evidence>
<feature type="compositionally biased region" description="Basic and acidic residues" evidence="5">
    <location>
        <begin position="67"/>
        <end position="93"/>
    </location>
</feature>
<dbReference type="STRING" id="1684307.A0A316U2E5"/>
<dbReference type="GO" id="GO:0016251">
    <property type="term" value="F:RNA polymerase II general transcription initiation factor activity"/>
    <property type="evidence" value="ECO:0007669"/>
    <property type="project" value="InterPro"/>
</dbReference>
<keyword evidence="3" id="KW-0804">Transcription</keyword>
<reference evidence="8 9" key="1">
    <citation type="journal article" date="2018" name="Mol. Biol. Evol.">
        <title>Broad Genomic Sampling Reveals a Smut Pathogenic Ancestry of the Fungal Clade Ustilaginomycotina.</title>
        <authorList>
            <person name="Kijpornyongpan T."/>
            <person name="Mondo S.J."/>
            <person name="Barry K."/>
            <person name="Sandor L."/>
            <person name="Lee J."/>
            <person name="Lipzen A."/>
            <person name="Pangilinan J."/>
            <person name="LaButti K."/>
            <person name="Hainaut M."/>
            <person name="Henrissat B."/>
            <person name="Grigoriev I.V."/>
            <person name="Spatafora J.W."/>
            <person name="Aime M.C."/>
        </authorList>
    </citation>
    <scope>NUCLEOTIDE SEQUENCE [LARGE SCALE GENOMIC DNA]</scope>
    <source>
        <strain evidence="8 9">MCA 4718</strain>
    </source>
</reference>
<keyword evidence="9" id="KW-1185">Reference proteome</keyword>
<organism evidence="8 9">
    <name type="scientific">Pseudomicrostroma glucosiphilum</name>
    <dbReference type="NCBI Taxonomy" id="1684307"/>
    <lineage>
        <taxon>Eukaryota</taxon>
        <taxon>Fungi</taxon>
        <taxon>Dikarya</taxon>
        <taxon>Basidiomycota</taxon>
        <taxon>Ustilaginomycotina</taxon>
        <taxon>Exobasidiomycetes</taxon>
        <taxon>Microstromatales</taxon>
        <taxon>Microstromatales incertae sedis</taxon>
        <taxon>Pseudomicrostroma</taxon>
    </lineage>
</organism>
<evidence type="ECO:0000256" key="3">
    <source>
        <dbReference type="ARBA" id="ARBA00023163"/>
    </source>
</evidence>
<dbReference type="GO" id="GO:0005669">
    <property type="term" value="C:transcription factor TFIID complex"/>
    <property type="evidence" value="ECO:0007669"/>
    <property type="project" value="InterPro"/>
</dbReference>
<evidence type="ECO:0000259" key="6">
    <source>
        <dbReference type="Pfam" id="PF12157"/>
    </source>
</evidence>
<proteinExistence type="predicted"/>
<feature type="compositionally biased region" description="Basic residues" evidence="5">
    <location>
        <begin position="1113"/>
        <end position="1122"/>
    </location>
</feature>
<dbReference type="GO" id="GO:0004402">
    <property type="term" value="F:histone acetyltransferase activity"/>
    <property type="evidence" value="ECO:0007669"/>
    <property type="project" value="InterPro"/>
</dbReference>
<dbReference type="GO" id="GO:0017025">
    <property type="term" value="F:TBP-class protein binding"/>
    <property type="evidence" value="ECO:0007669"/>
    <property type="project" value="InterPro"/>
</dbReference>
<feature type="domain" description="Transcription initiation factor TFIID subunit 1 histone acetyltransferase" evidence="6">
    <location>
        <begin position="420"/>
        <end position="879"/>
    </location>
</feature>
<feature type="compositionally biased region" description="Acidic residues" evidence="5">
    <location>
        <begin position="899"/>
        <end position="911"/>
    </location>
</feature>
<protein>
    <recommendedName>
        <fullName evidence="10">Transcription initiation factor TFIID subunit 1 histone acetyltransferase domain-containing protein</fullName>
    </recommendedName>
</protein>
<feature type="region of interest" description="Disordered" evidence="5">
    <location>
        <begin position="877"/>
        <end position="919"/>
    </location>
</feature>
<dbReference type="RefSeq" id="XP_025346672.1">
    <property type="nucleotide sequence ID" value="XM_025493728.1"/>
</dbReference>
<feature type="region of interest" description="Disordered" evidence="5">
    <location>
        <begin position="226"/>
        <end position="251"/>
    </location>
</feature>